<name>A0A9W9CQ34_9PLEO</name>
<dbReference type="EMBL" id="JAPEUY010000002">
    <property type="protein sequence ID" value="KAJ4375756.1"/>
    <property type="molecule type" value="Genomic_DNA"/>
</dbReference>
<sequence length="190" mass="21069">MSGNTPSSELGSMNTLPSETEPLLHNRASDPEDKTGSRDDESVSMAETSTKNDFDSDFDSDDDEAEIKKKREQRLKETGGWLGYLRDFGLFLPYLIPRNDIKVQLCIVVSLLALAGQRVLNILVAHQLGLIADKILDRTPPYKELAVWFVLSAMNDNSGLGMIEQIATVPVKQFSERQVTNAAFSHVLSL</sequence>
<gene>
    <name evidence="2" type="ORF">N0V83_001032</name>
</gene>
<keyword evidence="3" id="KW-1185">Reference proteome</keyword>
<accession>A0A9W9CQ34</accession>
<dbReference type="Proteomes" id="UP001140560">
    <property type="component" value="Unassembled WGS sequence"/>
</dbReference>
<feature type="region of interest" description="Disordered" evidence="1">
    <location>
        <begin position="1"/>
        <end position="63"/>
    </location>
</feature>
<evidence type="ECO:0000313" key="3">
    <source>
        <dbReference type="Proteomes" id="UP001140560"/>
    </source>
</evidence>
<evidence type="ECO:0000256" key="1">
    <source>
        <dbReference type="SAM" id="MobiDB-lite"/>
    </source>
</evidence>
<reference evidence="2" key="1">
    <citation type="submission" date="2022-10" db="EMBL/GenBank/DDBJ databases">
        <title>Tapping the CABI collections for fungal endophytes: first genome assemblies for Collariella, Neodidymelliopsis, Ascochyta clinopodiicola, Didymella pomorum, Didymosphaeria variabile, Neocosmospora piperis and Neocucurbitaria cava.</title>
        <authorList>
            <person name="Hill R."/>
        </authorList>
    </citation>
    <scope>NUCLEOTIDE SEQUENCE</scope>
    <source>
        <strain evidence="2">IMI 356814</strain>
    </source>
</reference>
<feature type="compositionally biased region" description="Polar residues" evidence="1">
    <location>
        <begin position="1"/>
        <end position="18"/>
    </location>
</feature>
<comment type="caution">
    <text evidence="2">The sequence shown here is derived from an EMBL/GenBank/DDBJ whole genome shotgun (WGS) entry which is preliminary data.</text>
</comment>
<protein>
    <submittedName>
        <fullName evidence="2">Uncharacterized protein</fullName>
    </submittedName>
</protein>
<evidence type="ECO:0000313" key="2">
    <source>
        <dbReference type="EMBL" id="KAJ4375756.1"/>
    </source>
</evidence>
<dbReference type="OrthoDB" id="6500128at2759"/>
<feature type="compositionally biased region" description="Basic and acidic residues" evidence="1">
    <location>
        <begin position="22"/>
        <end position="41"/>
    </location>
</feature>
<dbReference type="AlphaFoldDB" id="A0A9W9CQ34"/>
<proteinExistence type="predicted"/>
<organism evidence="2 3">
    <name type="scientific">Neocucurbitaria cava</name>
    <dbReference type="NCBI Taxonomy" id="798079"/>
    <lineage>
        <taxon>Eukaryota</taxon>
        <taxon>Fungi</taxon>
        <taxon>Dikarya</taxon>
        <taxon>Ascomycota</taxon>
        <taxon>Pezizomycotina</taxon>
        <taxon>Dothideomycetes</taxon>
        <taxon>Pleosporomycetidae</taxon>
        <taxon>Pleosporales</taxon>
        <taxon>Pleosporineae</taxon>
        <taxon>Cucurbitariaceae</taxon>
        <taxon>Neocucurbitaria</taxon>
    </lineage>
</organism>